<dbReference type="PROSITE" id="PS51186">
    <property type="entry name" value="GNAT"/>
    <property type="match status" value="1"/>
</dbReference>
<feature type="domain" description="N-acetyltransferase" evidence="3">
    <location>
        <begin position="4"/>
        <end position="154"/>
    </location>
</feature>
<keyword evidence="1" id="KW-0808">Transferase</keyword>
<protein>
    <submittedName>
        <fullName evidence="4">GNAT family N-acetyltransferase</fullName>
    </submittedName>
</protein>
<proteinExistence type="predicted"/>
<evidence type="ECO:0000313" key="5">
    <source>
        <dbReference type="Proteomes" id="UP000805841"/>
    </source>
</evidence>
<dbReference type="CDD" id="cd04301">
    <property type="entry name" value="NAT_SF"/>
    <property type="match status" value="1"/>
</dbReference>
<keyword evidence="5" id="KW-1185">Reference proteome</keyword>
<dbReference type="SUPFAM" id="SSF55729">
    <property type="entry name" value="Acyl-CoA N-acyltransferases (Nat)"/>
    <property type="match status" value="1"/>
</dbReference>
<evidence type="ECO:0000256" key="1">
    <source>
        <dbReference type="ARBA" id="ARBA00022679"/>
    </source>
</evidence>
<dbReference type="InterPro" id="IPR016181">
    <property type="entry name" value="Acyl_CoA_acyltransferase"/>
</dbReference>
<evidence type="ECO:0000313" key="4">
    <source>
        <dbReference type="EMBL" id="MBD1598644.1"/>
    </source>
</evidence>
<name>A0ABR7YZU5_9PSED</name>
<comment type="caution">
    <text evidence="4">The sequence shown here is derived from an EMBL/GenBank/DDBJ whole genome shotgun (WGS) entry which is preliminary data.</text>
</comment>
<dbReference type="Pfam" id="PF00583">
    <property type="entry name" value="Acetyltransf_1"/>
    <property type="match status" value="1"/>
</dbReference>
<keyword evidence="2" id="KW-0012">Acyltransferase</keyword>
<reference evidence="4 5" key="1">
    <citation type="journal article" date="2020" name="Insects">
        <title>Bacteria Belonging to Pseudomonas typographi sp. nov. from the Bark Beetle Ips typographus Have Genomic Potential to Aid in the Host Ecology.</title>
        <authorList>
            <person name="Peral-Aranega E."/>
            <person name="Saati-Santamaria Z."/>
            <person name="Kolarik M."/>
            <person name="Rivas R."/>
            <person name="Garcia-Fraile P."/>
        </authorList>
    </citation>
    <scope>NUCLEOTIDE SEQUENCE [LARGE SCALE GENOMIC DNA]</scope>
    <source>
        <strain evidence="4 5">CA3A</strain>
    </source>
</reference>
<organism evidence="4 5">
    <name type="scientific">Pseudomonas typographi</name>
    <dbReference type="NCBI Taxonomy" id="2715964"/>
    <lineage>
        <taxon>Bacteria</taxon>
        <taxon>Pseudomonadati</taxon>
        <taxon>Pseudomonadota</taxon>
        <taxon>Gammaproteobacteria</taxon>
        <taxon>Pseudomonadales</taxon>
        <taxon>Pseudomonadaceae</taxon>
        <taxon>Pseudomonas</taxon>
    </lineage>
</organism>
<dbReference type="Proteomes" id="UP000805841">
    <property type="component" value="Unassembled WGS sequence"/>
</dbReference>
<evidence type="ECO:0000259" key="3">
    <source>
        <dbReference type="PROSITE" id="PS51186"/>
    </source>
</evidence>
<accession>A0ABR7YZU5</accession>
<evidence type="ECO:0000256" key="2">
    <source>
        <dbReference type="ARBA" id="ARBA00023315"/>
    </source>
</evidence>
<sequence>MLEFPIEDLGEADLPEAREVVRIAFATFMGVPAPGEFWADRDYVEGRWRAPHTAWFKIVQQGRIAAVAGVARWGSHAVVGPVAVLPAYWDRKLAKALMGRIVAQLDAWGVRHAGLFTFPDSPRHIGLYQRFGFWPRALTAVLDREVVPGSAPLDEPHGLPALSEQALADCAVLTGGLAEGLDVRGELQAVEVLGLGSNLLLYGEGGQLDSFAACHFGPRSEAGAEVCYVKFGAVRGGEGVEVRFDRLIEACEGVARTTGQRRLMLGVNTARQPAYARLLNRGFAIRILGITLHRGSGSYDRPECWVLDDWR</sequence>
<dbReference type="RefSeq" id="WP_190419181.1">
    <property type="nucleotide sequence ID" value="NZ_JAAOCA010000008.1"/>
</dbReference>
<dbReference type="EMBL" id="JAAOCA010000008">
    <property type="protein sequence ID" value="MBD1598644.1"/>
    <property type="molecule type" value="Genomic_DNA"/>
</dbReference>
<dbReference type="InterPro" id="IPR000182">
    <property type="entry name" value="GNAT_dom"/>
</dbReference>
<dbReference type="Gene3D" id="3.40.630.30">
    <property type="match status" value="1"/>
</dbReference>
<dbReference type="InterPro" id="IPR050832">
    <property type="entry name" value="Bact_Acetyltransf"/>
</dbReference>
<gene>
    <name evidence="4" type="ORF">HAQ05_07995</name>
</gene>
<dbReference type="PANTHER" id="PTHR43877">
    <property type="entry name" value="AMINOALKYLPHOSPHONATE N-ACETYLTRANSFERASE-RELATED-RELATED"/>
    <property type="match status" value="1"/>
</dbReference>